<evidence type="ECO:0000313" key="3">
    <source>
        <dbReference type="EMBL" id="MFC3958650.1"/>
    </source>
</evidence>
<dbReference type="RefSeq" id="WP_256530990.1">
    <property type="nucleotide sequence ID" value="NZ_CP101824.1"/>
</dbReference>
<gene>
    <name evidence="3" type="ORF">ACFOUR_09750</name>
</gene>
<dbReference type="AlphaFoldDB" id="A0ABD5NP64"/>
<evidence type="ECO:0000259" key="2">
    <source>
        <dbReference type="Pfam" id="PF18545"/>
    </source>
</evidence>
<organism evidence="3 4">
    <name type="scientific">Halovivax cerinus</name>
    <dbReference type="NCBI Taxonomy" id="1487865"/>
    <lineage>
        <taxon>Archaea</taxon>
        <taxon>Methanobacteriati</taxon>
        <taxon>Methanobacteriota</taxon>
        <taxon>Stenosarchaea group</taxon>
        <taxon>Halobacteria</taxon>
        <taxon>Halobacteriales</taxon>
        <taxon>Natrialbaceae</taxon>
        <taxon>Halovivax</taxon>
    </lineage>
</organism>
<evidence type="ECO:0000313" key="4">
    <source>
        <dbReference type="Proteomes" id="UP001595846"/>
    </source>
</evidence>
<evidence type="ECO:0000256" key="1">
    <source>
        <dbReference type="SAM" id="MobiDB-lite"/>
    </source>
</evidence>
<feature type="compositionally biased region" description="Polar residues" evidence="1">
    <location>
        <begin position="1"/>
        <end position="27"/>
    </location>
</feature>
<dbReference type="Pfam" id="PF18545">
    <property type="entry name" value="HalOD1"/>
    <property type="match status" value="1"/>
</dbReference>
<name>A0ABD5NP64_9EURY</name>
<dbReference type="InterPro" id="IPR040624">
    <property type="entry name" value="HalOD1"/>
</dbReference>
<accession>A0ABD5NP64</accession>
<reference evidence="3 4" key="1">
    <citation type="journal article" date="2019" name="Int. J. Syst. Evol. Microbiol.">
        <title>The Global Catalogue of Microorganisms (GCM) 10K type strain sequencing project: providing services to taxonomists for standard genome sequencing and annotation.</title>
        <authorList>
            <consortium name="The Broad Institute Genomics Platform"/>
            <consortium name="The Broad Institute Genome Sequencing Center for Infectious Disease"/>
            <person name="Wu L."/>
            <person name="Ma J."/>
        </authorList>
    </citation>
    <scope>NUCLEOTIDE SEQUENCE [LARGE SCALE GENOMIC DNA]</scope>
    <source>
        <strain evidence="3 4">IBRC-M 10256</strain>
    </source>
</reference>
<protein>
    <submittedName>
        <fullName evidence="3">HalOD1 output domain-containing protein</fullName>
    </submittedName>
</protein>
<feature type="domain" description="Halobacterial output" evidence="2">
    <location>
        <begin position="24"/>
        <end position="95"/>
    </location>
</feature>
<comment type="caution">
    <text evidence="3">The sequence shown here is derived from an EMBL/GenBank/DDBJ whole genome shotgun (WGS) entry which is preliminary data.</text>
</comment>
<sequence>MHAETNTEQTVTDSDSFTYQRSGTETPTEGVLEAVSTALDRPILPGEGTDPLPPMYDAIDPDALDTIFDGSSRPILTFEYAGCTITVEQDEITVERV</sequence>
<dbReference type="GeneID" id="73903702"/>
<dbReference type="EMBL" id="JBHSAQ010000006">
    <property type="protein sequence ID" value="MFC3958650.1"/>
    <property type="molecule type" value="Genomic_DNA"/>
</dbReference>
<feature type="region of interest" description="Disordered" evidence="1">
    <location>
        <begin position="1"/>
        <end position="29"/>
    </location>
</feature>
<keyword evidence="4" id="KW-1185">Reference proteome</keyword>
<dbReference type="Proteomes" id="UP001595846">
    <property type="component" value="Unassembled WGS sequence"/>
</dbReference>
<proteinExistence type="predicted"/>